<evidence type="ECO:0008006" key="3">
    <source>
        <dbReference type="Google" id="ProtNLM"/>
    </source>
</evidence>
<dbReference type="Proteomes" id="UP000292235">
    <property type="component" value="Chromosome"/>
</dbReference>
<evidence type="ECO:0000313" key="1">
    <source>
        <dbReference type="EMBL" id="QBI52036.1"/>
    </source>
</evidence>
<dbReference type="EMBL" id="CP036455">
    <property type="protein sequence ID" value="QBI52036.1"/>
    <property type="molecule type" value="Genomic_DNA"/>
</dbReference>
<sequence>MLHLDGVLSVCLVNWHEVRALACYGADDTARAPQAAALVRAVVEGPLEHGRTVEDMVVTEGGHHLLYAVLDPSGLCVQVRMDRAGSLGLARHRLRCLVEQARKPPSPDVRRERGTPAPAAVTTVERPVLVRVLNALRELSTGSARVGEVVA</sequence>
<keyword evidence="2" id="KW-1185">Reference proteome</keyword>
<organism evidence="1 2">
    <name type="scientific">Streptomonospora litoralis</name>
    <dbReference type="NCBI Taxonomy" id="2498135"/>
    <lineage>
        <taxon>Bacteria</taxon>
        <taxon>Bacillati</taxon>
        <taxon>Actinomycetota</taxon>
        <taxon>Actinomycetes</taxon>
        <taxon>Streptosporangiales</taxon>
        <taxon>Nocardiopsidaceae</taxon>
        <taxon>Streptomonospora</taxon>
    </lineage>
</organism>
<reference evidence="1 2" key="1">
    <citation type="submission" date="2019-02" db="EMBL/GenBank/DDBJ databases">
        <authorList>
            <person name="Khodamoradi S."/>
            <person name="Hahnke R.L."/>
            <person name="Kaempfer P."/>
            <person name="Schumann P."/>
            <person name="Rohde M."/>
            <person name="Steinert M."/>
            <person name="Luzhetskyy A."/>
            <person name="Wink J."/>
            <person name="Ruckert C."/>
        </authorList>
    </citation>
    <scope>NUCLEOTIDE SEQUENCE [LARGE SCALE GENOMIC DNA]</scope>
    <source>
        <strain evidence="1 2">M2</strain>
    </source>
</reference>
<evidence type="ECO:0000313" key="2">
    <source>
        <dbReference type="Proteomes" id="UP000292235"/>
    </source>
</evidence>
<name>A0A4P6PV32_9ACTN</name>
<dbReference type="AlphaFoldDB" id="A0A4P6PV32"/>
<proteinExistence type="predicted"/>
<dbReference type="KEGG" id="strr:EKD16_01095"/>
<gene>
    <name evidence="1" type="ORF">EKD16_01095</name>
</gene>
<accession>A0A4P6PV32</accession>
<protein>
    <recommendedName>
        <fullName evidence="3">Roadblock/LAMTOR2 domain-containing protein</fullName>
    </recommendedName>
</protein>